<evidence type="ECO:0000256" key="5">
    <source>
        <dbReference type="ARBA" id="ARBA00023136"/>
    </source>
</evidence>
<evidence type="ECO:0000256" key="4">
    <source>
        <dbReference type="ARBA" id="ARBA00022989"/>
    </source>
</evidence>
<keyword evidence="8" id="KW-1185">Reference proteome</keyword>
<keyword evidence="3 6" id="KW-0812">Transmembrane</keyword>
<reference evidence="7 8" key="1">
    <citation type="submission" date="2019-08" db="EMBL/GenBank/DDBJ databases">
        <title>Seonamhaeicola sediminis sp. nov., isolated from marine sediment.</title>
        <authorList>
            <person name="Cao W.R."/>
        </authorList>
    </citation>
    <scope>NUCLEOTIDE SEQUENCE [LARGE SCALE GENOMIC DNA]</scope>
    <source>
        <strain evidence="7 8">B011</strain>
    </source>
</reference>
<dbReference type="RefSeq" id="WP_148541529.1">
    <property type="nucleotide sequence ID" value="NZ_VSDQ01000577.1"/>
</dbReference>
<feature type="transmembrane region" description="Helical" evidence="6">
    <location>
        <begin position="83"/>
        <end position="108"/>
    </location>
</feature>
<keyword evidence="5 6" id="KW-0472">Membrane</keyword>
<feature type="transmembrane region" description="Helical" evidence="6">
    <location>
        <begin position="178"/>
        <end position="199"/>
    </location>
</feature>
<evidence type="ECO:0008006" key="9">
    <source>
        <dbReference type="Google" id="ProtNLM"/>
    </source>
</evidence>
<feature type="transmembrane region" description="Helical" evidence="6">
    <location>
        <begin position="120"/>
        <end position="139"/>
    </location>
</feature>
<dbReference type="GO" id="GO:0005886">
    <property type="term" value="C:plasma membrane"/>
    <property type="evidence" value="ECO:0007669"/>
    <property type="project" value="UniProtKB-SubCell"/>
</dbReference>
<sequence>MEKFKKILKEDNFLSLAGNAIIAVLGISGFALLARSLSLEVFGEWVLFITAGAFVEMFRFGITNTGLIRYLSGAEASSRYKLIGSNALIGLGATVLVAIILIVCNYFFSESISKSGYGLFFIWYPLLAFLNLPWNNALVVLQADREYGKILALKAINSGAFFLVILVNYFFLELTLNQLVIALLVINALTSVISLVLGWDGINHITKASKETNKTLLNFGKYTTFTLIGTNLLRSADTFIISLSPLGNAAVALYSIPLKLTELQQIPLRSFVATAFPKMSKASVQGRVNEVRELFYQYSGALTYLFVFLSLFTFVFAEFLVLILSGEQYLKVDPETGFNVVTIVRIFSIYGLLLPIDRMTGIGLDSINKPNVNALKVLLMVIANVVGDIIAIFVFESLVFVAIASIAFTIVGIWMGMYFLNKEITLSYREIFRSGTTFYKDMFNKMTNHKYKHVLEGNRKVN</sequence>
<comment type="subcellular location">
    <subcellularLocation>
        <location evidence="1">Cell membrane</location>
        <topology evidence="1">Multi-pass membrane protein</topology>
    </subcellularLocation>
</comment>
<feature type="transmembrane region" description="Helical" evidence="6">
    <location>
        <begin position="336"/>
        <end position="356"/>
    </location>
</feature>
<keyword evidence="2" id="KW-1003">Cell membrane</keyword>
<evidence type="ECO:0000256" key="2">
    <source>
        <dbReference type="ARBA" id="ARBA00022475"/>
    </source>
</evidence>
<feature type="transmembrane region" description="Helical" evidence="6">
    <location>
        <begin position="401"/>
        <end position="420"/>
    </location>
</feature>
<dbReference type="OrthoDB" id="629958at2"/>
<dbReference type="PANTHER" id="PTHR30250:SF11">
    <property type="entry name" value="O-ANTIGEN TRANSPORTER-RELATED"/>
    <property type="match status" value="1"/>
</dbReference>
<feature type="transmembrane region" description="Helical" evidence="6">
    <location>
        <begin position="151"/>
        <end position="172"/>
    </location>
</feature>
<feature type="transmembrane region" description="Helical" evidence="6">
    <location>
        <begin position="377"/>
        <end position="395"/>
    </location>
</feature>
<protein>
    <recommendedName>
        <fullName evidence="9">Oligosaccharide flippase family protein</fullName>
    </recommendedName>
</protein>
<proteinExistence type="predicted"/>
<dbReference type="Proteomes" id="UP000323930">
    <property type="component" value="Unassembled WGS sequence"/>
</dbReference>
<evidence type="ECO:0000313" key="7">
    <source>
        <dbReference type="EMBL" id="TYA78485.1"/>
    </source>
</evidence>
<accession>A0A5D0I467</accession>
<dbReference type="EMBL" id="VSDQ01000577">
    <property type="protein sequence ID" value="TYA78485.1"/>
    <property type="molecule type" value="Genomic_DNA"/>
</dbReference>
<gene>
    <name evidence="7" type="ORF">FUA24_09000</name>
</gene>
<dbReference type="PANTHER" id="PTHR30250">
    <property type="entry name" value="PST FAMILY PREDICTED COLANIC ACID TRANSPORTER"/>
    <property type="match status" value="1"/>
</dbReference>
<evidence type="ECO:0000256" key="3">
    <source>
        <dbReference type="ARBA" id="ARBA00022692"/>
    </source>
</evidence>
<evidence type="ECO:0000313" key="8">
    <source>
        <dbReference type="Proteomes" id="UP000323930"/>
    </source>
</evidence>
<organism evidence="7 8">
    <name type="scientific">Seonamhaeicola marinus</name>
    <dbReference type="NCBI Taxonomy" id="1912246"/>
    <lineage>
        <taxon>Bacteria</taxon>
        <taxon>Pseudomonadati</taxon>
        <taxon>Bacteroidota</taxon>
        <taxon>Flavobacteriia</taxon>
        <taxon>Flavobacteriales</taxon>
        <taxon>Flavobacteriaceae</taxon>
    </lineage>
</organism>
<feature type="transmembrane region" description="Helical" evidence="6">
    <location>
        <begin position="12"/>
        <end position="33"/>
    </location>
</feature>
<evidence type="ECO:0000256" key="6">
    <source>
        <dbReference type="SAM" id="Phobius"/>
    </source>
</evidence>
<evidence type="ECO:0000256" key="1">
    <source>
        <dbReference type="ARBA" id="ARBA00004651"/>
    </source>
</evidence>
<comment type="caution">
    <text evidence="7">The sequence shown here is derived from an EMBL/GenBank/DDBJ whole genome shotgun (WGS) entry which is preliminary data.</text>
</comment>
<keyword evidence="4 6" id="KW-1133">Transmembrane helix</keyword>
<feature type="transmembrane region" description="Helical" evidence="6">
    <location>
        <begin position="45"/>
        <end position="62"/>
    </location>
</feature>
<dbReference type="AlphaFoldDB" id="A0A5D0I467"/>
<dbReference type="InterPro" id="IPR050833">
    <property type="entry name" value="Poly_Biosynth_Transport"/>
</dbReference>
<name>A0A5D0I467_9FLAO</name>
<feature type="transmembrane region" description="Helical" evidence="6">
    <location>
        <begin position="302"/>
        <end position="324"/>
    </location>
</feature>